<sequence>MKAGRPAYHIRAKWITLMGPQGSLVYYELDSKGNLVNKKQDIQPTQLMEANQGSKNRIPLAETSSKTESPCLELKKTEDTEEENKKDNASIDAENDFAQDFFNINDDSNLIENDGASFMDNNDIFNDESFLWNID</sequence>
<keyword evidence="3" id="KW-1185">Reference proteome</keyword>
<feature type="region of interest" description="Disordered" evidence="1">
    <location>
        <begin position="47"/>
        <end position="92"/>
    </location>
</feature>
<reference evidence="2 3" key="1">
    <citation type="submission" date="2024-04" db="EMBL/GenBank/DDBJ databases">
        <title>Tritrichomonas musculus Genome.</title>
        <authorList>
            <person name="Alves-Ferreira E."/>
            <person name="Grigg M."/>
            <person name="Lorenzi H."/>
            <person name="Galac M."/>
        </authorList>
    </citation>
    <scope>NUCLEOTIDE SEQUENCE [LARGE SCALE GENOMIC DNA]</scope>
    <source>
        <strain evidence="2 3">EAF2021</strain>
    </source>
</reference>
<proteinExistence type="predicted"/>
<comment type="caution">
    <text evidence="2">The sequence shown here is derived from an EMBL/GenBank/DDBJ whole genome shotgun (WGS) entry which is preliminary data.</text>
</comment>
<evidence type="ECO:0000313" key="2">
    <source>
        <dbReference type="EMBL" id="KAK8896320.1"/>
    </source>
</evidence>
<gene>
    <name evidence="2" type="ORF">M9Y10_014218</name>
</gene>
<dbReference type="Proteomes" id="UP001470230">
    <property type="component" value="Unassembled WGS sequence"/>
</dbReference>
<evidence type="ECO:0000313" key="3">
    <source>
        <dbReference type="Proteomes" id="UP001470230"/>
    </source>
</evidence>
<feature type="compositionally biased region" description="Basic and acidic residues" evidence="1">
    <location>
        <begin position="73"/>
        <end position="89"/>
    </location>
</feature>
<organism evidence="2 3">
    <name type="scientific">Tritrichomonas musculus</name>
    <dbReference type="NCBI Taxonomy" id="1915356"/>
    <lineage>
        <taxon>Eukaryota</taxon>
        <taxon>Metamonada</taxon>
        <taxon>Parabasalia</taxon>
        <taxon>Tritrichomonadida</taxon>
        <taxon>Tritrichomonadidae</taxon>
        <taxon>Tritrichomonas</taxon>
    </lineage>
</organism>
<evidence type="ECO:0000256" key="1">
    <source>
        <dbReference type="SAM" id="MobiDB-lite"/>
    </source>
</evidence>
<dbReference type="EMBL" id="JAPFFF010000002">
    <property type="protein sequence ID" value="KAK8896320.1"/>
    <property type="molecule type" value="Genomic_DNA"/>
</dbReference>
<name>A0ABR2KYW9_9EUKA</name>
<protein>
    <submittedName>
        <fullName evidence="2">Uncharacterized protein</fullName>
    </submittedName>
</protein>
<accession>A0ABR2KYW9</accession>